<dbReference type="SUPFAM" id="SSF48452">
    <property type="entry name" value="TPR-like"/>
    <property type="match status" value="1"/>
</dbReference>
<keyword evidence="3" id="KW-0732">Signal</keyword>
<evidence type="ECO:0000256" key="4">
    <source>
        <dbReference type="ARBA" id="ARBA00023136"/>
    </source>
</evidence>
<dbReference type="Pfam" id="PF14322">
    <property type="entry name" value="SusD-like_3"/>
    <property type="match status" value="1"/>
</dbReference>
<feature type="domain" description="RagB/SusD" evidence="6">
    <location>
        <begin position="331"/>
        <end position="580"/>
    </location>
</feature>
<dbReference type="PROSITE" id="PS51257">
    <property type="entry name" value="PROKAR_LIPOPROTEIN"/>
    <property type="match status" value="1"/>
</dbReference>
<evidence type="ECO:0000259" key="7">
    <source>
        <dbReference type="Pfam" id="PF14322"/>
    </source>
</evidence>
<reference evidence="8 9" key="1">
    <citation type="submission" date="2023-05" db="EMBL/GenBank/DDBJ databases">
        <title>Genome sequence of Pinibacter sp. MAH-24.</title>
        <authorList>
            <person name="Huq M.A."/>
        </authorList>
    </citation>
    <scope>NUCLEOTIDE SEQUENCE [LARGE SCALE GENOMIC DNA]</scope>
    <source>
        <strain evidence="8 9">MAH-24</strain>
    </source>
</reference>
<evidence type="ECO:0000256" key="2">
    <source>
        <dbReference type="ARBA" id="ARBA00006275"/>
    </source>
</evidence>
<evidence type="ECO:0000256" key="5">
    <source>
        <dbReference type="ARBA" id="ARBA00023237"/>
    </source>
</evidence>
<dbReference type="InterPro" id="IPR012944">
    <property type="entry name" value="SusD_RagB_dom"/>
</dbReference>
<dbReference type="Pfam" id="PF07980">
    <property type="entry name" value="SusD_RagB"/>
    <property type="match status" value="1"/>
</dbReference>
<evidence type="ECO:0000256" key="1">
    <source>
        <dbReference type="ARBA" id="ARBA00004442"/>
    </source>
</evidence>
<keyword evidence="5" id="KW-0998">Cell outer membrane</keyword>
<keyword evidence="9" id="KW-1185">Reference proteome</keyword>
<evidence type="ECO:0000313" key="8">
    <source>
        <dbReference type="EMBL" id="MDI3318378.1"/>
    </source>
</evidence>
<dbReference type="Gene3D" id="1.25.40.390">
    <property type="match status" value="1"/>
</dbReference>
<dbReference type="InterPro" id="IPR011990">
    <property type="entry name" value="TPR-like_helical_dom_sf"/>
</dbReference>
<dbReference type="InterPro" id="IPR033985">
    <property type="entry name" value="SusD-like_N"/>
</dbReference>
<evidence type="ECO:0000256" key="3">
    <source>
        <dbReference type="ARBA" id="ARBA00022729"/>
    </source>
</evidence>
<dbReference type="Proteomes" id="UP001226434">
    <property type="component" value="Unassembled WGS sequence"/>
</dbReference>
<comment type="subcellular location">
    <subcellularLocation>
        <location evidence="1">Cell outer membrane</location>
    </subcellularLocation>
</comment>
<evidence type="ECO:0000259" key="6">
    <source>
        <dbReference type="Pfam" id="PF07980"/>
    </source>
</evidence>
<organism evidence="8 9">
    <name type="scientific">Pinibacter soli</name>
    <dbReference type="NCBI Taxonomy" id="3044211"/>
    <lineage>
        <taxon>Bacteria</taxon>
        <taxon>Pseudomonadati</taxon>
        <taxon>Bacteroidota</taxon>
        <taxon>Chitinophagia</taxon>
        <taxon>Chitinophagales</taxon>
        <taxon>Chitinophagaceae</taxon>
        <taxon>Pinibacter</taxon>
    </lineage>
</organism>
<dbReference type="RefSeq" id="WP_282332505.1">
    <property type="nucleotide sequence ID" value="NZ_JASBRG010000001.1"/>
</dbReference>
<protein>
    <submittedName>
        <fullName evidence="8">RagB/SusD family nutrient uptake outer membrane protein</fullName>
    </submittedName>
</protein>
<dbReference type="EMBL" id="JASBRG010000001">
    <property type="protein sequence ID" value="MDI3318378.1"/>
    <property type="molecule type" value="Genomic_DNA"/>
</dbReference>
<gene>
    <name evidence="8" type="ORF">QJ048_01270</name>
</gene>
<name>A0ABT6R735_9BACT</name>
<comment type="caution">
    <text evidence="8">The sequence shown here is derived from an EMBL/GenBank/DDBJ whole genome shotgun (WGS) entry which is preliminary data.</text>
</comment>
<proteinExistence type="inferred from homology"/>
<sequence length="580" mass="64650">MKKIYFAIIIGLITAGMFSCAKVDILDPKTTTDLTKETVFADSARTMDFLAGVYAQVHYTFSWRRWNSDSGLGESGDEANGSYAGPTINYVIISTASLSPLTPGPYSNAWYTGWSSIRAANVFLANVDKSPISDELKKRTKAEARCLRAWYYSVLIKNFGGVPLIGDRIFEATDDFNIPRDSYEDCVNYINSELDEVSNDLPLAYAQAADYGRVTKGVCKGIKSRVLLYAASPLFNGGNIGQTPAQRKLVGYENYDESRWQKAADAAKDVMNLGIYSLYEDNKTAPGYGFSKVFLMRKNSEFVFTGTQGLNKVLETNFAPRSRSTFAGTPRAVPSQNLAEAFGMSNGKALTDPASGFDSTNPFINRDPRFGYTFIYNGTPWYLGSTGNKQPVYTYNGAPTDGFGVIPYSTGYFWRKMMDDNTSGTAGGNTERCIPLIRYAEILMNYAEAKNELGDVNAAYDQLKLIRKRAGIIEGADGMYGLKAGMTKEQMRACIQNEKMVEFAWEDHRYFDVRRWKTAMENQNITLMALKIDKVGAGYKYSKVPVAFYAQHVFMERNYFFPILQAEISKSPALLQNPGY</sequence>
<keyword evidence="4" id="KW-0472">Membrane</keyword>
<evidence type="ECO:0000313" key="9">
    <source>
        <dbReference type="Proteomes" id="UP001226434"/>
    </source>
</evidence>
<accession>A0ABT6R735</accession>
<comment type="similarity">
    <text evidence="2">Belongs to the SusD family.</text>
</comment>
<feature type="domain" description="SusD-like N-terminal" evidence="7">
    <location>
        <begin position="104"/>
        <end position="227"/>
    </location>
</feature>